<feature type="transmembrane region" description="Helical" evidence="1">
    <location>
        <begin position="87"/>
        <end position="113"/>
    </location>
</feature>
<proteinExistence type="predicted"/>
<gene>
    <name evidence="2" type="ORF">Ae201684_015670</name>
</gene>
<organism evidence="2 3">
    <name type="scientific">Aphanomyces euteiches</name>
    <dbReference type="NCBI Taxonomy" id="100861"/>
    <lineage>
        <taxon>Eukaryota</taxon>
        <taxon>Sar</taxon>
        <taxon>Stramenopiles</taxon>
        <taxon>Oomycota</taxon>
        <taxon>Saprolegniomycetes</taxon>
        <taxon>Saprolegniales</taxon>
        <taxon>Verrucalvaceae</taxon>
        <taxon>Aphanomyces</taxon>
    </lineage>
</organism>
<evidence type="ECO:0000313" key="3">
    <source>
        <dbReference type="Proteomes" id="UP000481153"/>
    </source>
</evidence>
<keyword evidence="1" id="KW-0812">Transmembrane</keyword>
<keyword evidence="1" id="KW-1133">Transmembrane helix</keyword>
<accession>A0A6G0WF52</accession>
<dbReference type="EMBL" id="VJMJ01000229">
    <property type="protein sequence ID" value="KAF0726005.1"/>
    <property type="molecule type" value="Genomic_DNA"/>
</dbReference>
<comment type="caution">
    <text evidence="2">The sequence shown here is derived from an EMBL/GenBank/DDBJ whole genome shotgun (WGS) entry which is preliminary data.</text>
</comment>
<name>A0A6G0WF52_9STRA</name>
<evidence type="ECO:0000256" key="1">
    <source>
        <dbReference type="SAM" id="Phobius"/>
    </source>
</evidence>
<dbReference type="AlphaFoldDB" id="A0A6G0WF52"/>
<sequence length="184" mass="20759">MLEALDNNKQCVNGVLAAMRVLLADCTVQPPLRSSLELRHLPSNNAWETLVSLKDLTMKYFDEYARVVASGIPAADRGLSRKSERSWVIFSLLSLHLTMKTIIAFGLLAMAFASSSTQDEAKENEHLLVRPIYRFPTIVYVPTVIERPIFRPVGGVVVVDRRRFWEDSNTEADEEAKKKSGKHE</sequence>
<dbReference type="VEuPathDB" id="FungiDB:AeMF1_009521"/>
<keyword evidence="3" id="KW-1185">Reference proteome</keyword>
<keyword evidence="1" id="KW-0472">Membrane</keyword>
<evidence type="ECO:0000313" key="2">
    <source>
        <dbReference type="EMBL" id="KAF0726005.1"/>
    </source>
</evidence>
<reference evidence="2 3" key="1">
    <citation type="submission" date="2019-07" db="EMBL/GenBank/DDBJ databases">
        <title>Genomics analysis of Aphanomyces spp. identifies a new class of oomycete effector associated with host adaptation.</title>
        <authorList>
            <person name="Gaulin E."/>
        </authorList>
    </citation>
    <scope>NUCLEOTIDE SEQUENCE [LARGE SCALE GENOMIC DNA]</scope>
    <source>
        <strain evidence="2 3">ATCC 201684</strain>
    </source>
</reference>
<protein>
    <submittedName>
        <fullName evidence="2">Uncharacterized protein</fullName>
    </submittedName>
</protein>
<dbReference type="Proteomes" id="UP000481153">
    <property type="component" value="Unassembled WGS sequence"/>
</dbReference>